<dbReference type="Proteomes" id="UP000288082">
    <property type="component" value="Unassembled WGS sequence"/>
</dbReference>
<comment type="caution">
    <text evidence="5">The sequence shown here is derived from an EMBL/GenBank/DDBJ whole genome shotgun (WGS) entry which is preliminary data.</text>
</comment>
<dbReference type="InterPro" id="IPR043129">
    <property type="entry name" value="ATPase_NBD"/>
</dbReference>
<dbReference type="InterPro" id="IPR018484">
    <property type="entry name" value="FGGY_N"/>
</dbReference>
<evidence type="ECO:0000313" key="5">
    <source>
        <dbReference type="EMBL" id="RTG99952.1"/>
    </source>
</evidence>
<dbReference type="Pfam" id="PF00370">
    <property type="entry name" value="FGGY_N"/>
    <property type="match status" value="1"/>
</dbReference>
<dbReference type="RefSeq" id="WP_253665309.1">
    <property type="nucleotide sequence ID" value="NZ_PELM01000450.1"/>
</dbReference>
<evidence type="ECO:0000313" key="6">
    <source>
        <dbReference type="Proteomes" id="UP000288082"/>
    </source>
</evidence>
<sequence>MKYLLALDQGTTSSRAILFSLEGRPVAMAQREFRQLYPRPGWVEHDPLELWETTLLAAREALRRGGVEAGEV</sequence>
<keyword evidence="3 5" id="KW-0418">Kinase</keyword>
<evidence type="ECO:0000256" key="1">
    <source>
        <dbReference type="ARBA" id="ARBA00009156"/>
    </source>
</evidence>
<dbReference type="GO" id="GO:0005829">
    <property type="term" value="C:cytosol"/>
    <property type="evidence" value="ECO:0007669"/>
    <property type="project" value="TreeGrafter"/>
</dbReference>
<feature type="domain" description="Carbohydrate kinase FGGY N-terminal" evidence="4">
    <location>
        <begin position="3"/>
        <end position="68"/>
    </location>
</feature>
<name>A0A430QXW5_THESC</name>
<accession>A0A430QXW5</accession>
<feature type="non-terminal residue" evidence="5">
    <location>
        <position position="72"/>
    </location>
</feature>
<keyword evidence="2 5" id="KW-0808">Transferase</keyword>
<organism evidence="5 6">
    <name type="scientific">Thermus scotoductus</name>
    <dbReference type="NCBI Taxonomy" id="37636"/>
    <lineage>
        <taxon>Bacteria</taxon>
        <taxon>Thermotogati</taxon>
        <taxon>Deinococcota</taxon>
        <taxon>Deinococci</taxon>
        <taxon>Thermales</taxon>
        <taxon>Thermaceae</taxon>
        <taxon>Thermus</taxon>
    </lineage>
</organism>
<dbReference type="EMBL" id="PELM01000450">
    <property type="protein sequence ID" value="RTG99952.1"/>
    <property type="molecule type" value="Genomic_DNA"/>
</dbReference>
<dbReference type="GO" id="GO:0019563">
    <property type="term" value="P:glycerol catabolic process"/>
    <property type="evidence" value="ECO:0007669"/>
    <property type="project" value="TreeGrafter"/>
</dbReference>
<proteinExistence type="inferred from homology"/>
<gene>
    <name evidence="5" type="primary">glpK</name>
    <name evidence="5" type="ORF">CSW50_11410</name>
</gene>
<evidence type="ECO:0000256" key="2">
    <source>
        <dbReference type="ARBA" id="ARBA00022679"/>
    </source>
</evidence>
<dbReference type="EC" id="2.7.1.30" evidence="5"/>
<dbReference type="Gene3D" id="3.30.420.40">
    <property type="match status" value="1"/>
</dbReference>
<evidence type="ECO:0000259" key="4">
    <source>
        <dbReference type="Pfam" id="PF00370"/>
    </source>
</evidence>
<evidence type="ECO:0000256" key="3">
    <source>
        <dbReference type="ARBA" id="ARBA00022777"/>
    </source>
</evidence>
<dbReference type="GO" id="GO:0004370">
    <property type="term" value="F:glycerol kinase activity"/>
    <property type="evidence" value="ECO:0007669"/>
    <property type="project" value="UniProtKB-EC"/>
</dbReference>
<dbReference type="PANTHER" id="PTHR10196:SF69">
    <property type="entry name" value="GLYCEROL KINASE"/>
    <property type="match status" value="1"/>
</dbReference>
<reference evidence="5 6" key="1">
    <citation type="journal article" date="2019" name="Extremophiles">
        <title>Biogeography of thermophiles and predominance of Thermus scotoductus in domestic water heaters.</title>
        <authorList>
            <person name="Wilpiszeski R.L."/>
            <person name="Zhang Z."/>
            <person name="House C.H."/>
        </authorList>
    </citation>
    <scope>NUCLEOTIDE SEQUENCE [LARGE SCALE GENOMIC DNA]</scope>
    <source>
        <strain evidence="5 6">38_S38</strain>
    </source>
</reference>
<dbReference type="PANTHER" id="PTHR10196">
    <property type="entry name" value="SUGAR KINASE"/>
    <property type="match status" value="1"/>
</dbReference>
<dbReference type="AlphaFoldDB" id="A0A430QXW5"/>
<dbReference type="SUPFAM" id="SSF53067">
    <property type="entry name" value="Actin-like ATPase domain"/>
    <property type="match status" value="1"/>
</dbReference>
<protein>
    <submittedName>
        <fullName evidence="5">Glycerol kinase</fullName>
        <ecNumber evidence="5">2.7.1.30</ecNumber>
    </submittedName>
</protein>
<comment type="similarity">
    <text evidence="1">Belongs to the FGGY kinase family.</text>
</comment>